<dbReference type="Gene3D" id="1.10.630.10">
    <property type="entry name" value="Cytochrome P450"/>
    <property type="match status" value="1"/>
</dbReference>
<comment type="similarity">
    <text evidence="2">Belongs to the cytochrome P450 family.</text>
</comment>
<feature type="binding site" description="axial binding residue" evidence="7">
    <location>
        <position position="466"/>
    </location>
    <ligand>
        <name>heme</name>
        <dbReference type="ChEBI" id="CHEBI:30413"/>
    </ligand>
    <ligandPart>
        <name>Fe</name>
        <dbReference type="ChEBI" id="CHEBI:18248"/>
    </ligandPart>
</feature>
<keyword evidence="7" id="KW-0349">Heme</keyword>
<dbReference type="OrthoDB" id="1844152at2759"/>
<evidence type="ECO:0000256" key="1">
    <source>
        <dbReference type="ARBA" id="ARBA00001971"/>
    </source>
</evidence>
<evidence type="ECO:0000256" key="4">
    <source>
        <dbReference type="ARBA" id="ARBA00023002"/>
    </source>
</evidence>
<dbReference type="GO" id="GO:0005506">
    <property type="term" value="F:iron ion binding"/>
    <property type="evidence" value="ECO:0007669"/>
    <property type="project" value="InterPro"/>
</dbReference>
<dbReference type="InterPro" id="IPR036396">
    <property type="entry name" value="Cyt_P450_sf"/>
</dbReference>
<dbReference type="PANTHER" id="PTHR46206:SF6">
    <property type="entry name" value="CYTOCHROME P450 MONOOXYGENASE AN1598-RELATED"/>
    <property type="match status" value="1"/>
</dbReference>
<protein>
    <submittedName>
        <fullName evidence="8">Cytochrome P450</fullName>
    </submittedName>
</protein>
<keyword evidence="5 7" id="KW-0408">Iron</keyword>
<dbReference type="PANTHER" id="PTHR46206">
    <property type="entry name" value="CYTOCHROME P450"/>
    <property type="match status" value="1"/>
</dbReference>
<reference evidence="8 9" key="1">
    <citation type="submission" date="2019-04" db="EMBL/GenBank/DDBJ databases">
        <title>Friends and foes A comparative genomics study of 23 Aspergillus species from section Flavi.</title>
        <authorList>
            <consortium name="DOE Joint Genome Institute"/>
            <person name="Kjaerbolling I."/>
            <person name="Vesth T."/>
            <person name="Frisvad J.C."/>
            <person name="Nybo J.L."/>
            <person name="Theobald S."/>
            <person name="Kildgaard S."/>
            <person name="Isbrandt T."/>
            <person name="Kuo A."/>
            <person name="Sato A."/>
            <person name="Lyhne E.K."/>
            <person name="Kogle M.E."/>
            <person name="Wiebenga A."/>
            <person name="Kun R.S."/>
            <person name="Lubbers R.J."/>
            <person name="Makela M.R."/>
            <person name="Barry K."/>
            <person name="Chovatia M."/>
            <person name="Clum A."/>
            <person name="Daum C."/>
            <person name="Haridas S."/>
            <person name="He G."/>
            <person name="LaButti K."/>
            <person name="Lipzen A."/>
            <person name="Mondo S."/>
            <person name="Riley R."/>
            <person name="Salamov A."/>
            <person name="Simmons B.A."/>
            <person name="Magnuson J.K."/>
            <person name="Henrissat B."/>
            <person name="Mortensen U.H."/>
            <person name="Larsen T.O."/>
            <person name="Devries R.P."/>
            <person name="Grigoriev I.V."/>
            <person name="Machida M."/>
            <person name="Baker S.E."/>
            <person name="Andersen M.R."/>
        </authorList>
    </citation>
    <scope>NUCLEOTIDE SEQUENCE [LARGE SCALE GENOMIC DNA]</scope>
    <source>
        <strain evidence="8 9">CBS 117626</strain>
    </source>
</reference>
<name>A0A5N6UBF3_ASPTM</name>
<evidence type="ECO:0000313" key="8">
    <source>
        <dbReference type="EMBL" id="KAE8155903.1"/>
    </source>
</evidence>
<evidence type="ECO:0000256" key="7">
    <source>
        <dbReference type="PIRSR" id="PIRSR602403-1"/>
    </source>
</evidence>
<dbReference type="GO" id="GO:0019748">
    <property type="term" value="P:secondary metabolic process"/>
    <property type="evidence" value="ECO:0007669"/>
    <property type="project" value="UniProtKB-ARBA"/>
</dbReference>
<dbReference type="EMBL" id="ML738792">
    <property type="protein sequence ID" value="KAE8155903.1"/>
    <property type="molecule type" value="Genomic_DNA"/>
</dbReference>
<proteinExistence type="inferred from homology"/>
<keyword evidence="4" id="KW-0560">Oxidoreductase</keyword>
<evidence type="ECO:0000256" key="5">
    <source>
        <dbReference type="ARBA" id="ARBA00023004"/>
    </source>
</evidence>
<dbReference type="CDD" id="cd11041">
    <property type="entry name" value="CYP503A1-like"/>
    <property type="match status" value="1"/>
</dbReference>
<gene>
    <name evidence="8" type="ORF">BDV40DRAFT_293956</name>
</gene>
<keyword evidence="6" id="KW-0503">Monooxygenase</keyword>
<dbReference type="Proteomes" id="UP000326950">
    <property type="component" value="Unassembled WGS sequence"/>
</dbReference>
<evidence type="ECO:0000313" key="9">
    <source>
        <dbReference type="Proteomes" id="UP000326950"/>
    </source>
</evidence>
<accession>A0A5N6UBF3</accession>
<dbReference type="GO" id="GO:0016705">
    <property type="term" value="F:oxidoreductase activity, acting on paired donors, with incorporation or reduction of molecular oxygen"/>
    <property type="evidence" value="ECO:0007669"/>
    <property type="project" value="InterPro"/>
</dbReference>
<evidence type="ECO:0000256" key="3">
    <source>
        <dbReference type="ARBA" id="ARBA00022723"/>
    </source>
</evidence>
<dbReference type="PRINTS" id="PR00465">
    <property type="entry name" value="EP450IV"/>
</dbReference>
<dbReference type="AlphaFoldDB" id="A0A5N6UBF3"/>
<dbReference type="Pfam" id="PF00067">
    <property type="entry name" value="p450"/>
    <property type="match status" value="1"/>
</dbReference>
<dbReference type="InterPro" id="IPR002403">
    <property type="entry name" value="Cyt_P450_E_grp-IV"/>
</dbReference>
<keyword evidence="3 7" id="KW-0479">Metal-binding</keyword>
<dbReference type="InterPro" id="IPR001128">
    <property type="entry name" value="Cyt_P450"/>
</dbReference>
<sequence length="532" mass="61449">MVKIWGDLRLIRKIDSLSPLVERTHGLTAVVAGQLLSYAQYYLFENVKAPFVGHRSWLEPSWLVRMRYMTQSASMIQEGYNKYKNTFFKVRRNDNDILVIPNRFVNELHNLSPQMMNGSQALFHNHLGYLADMELMLESDLHLRAVRAKITPNLGNLLPAMEDEIEHSFRLELPDFEGADKWQEISLNEGLLRTSSRVASRLFMGVKVSRNDRWINLTVHYTEDLFTTVVLLRMFPSYLHRVLARALPSYWRMRKGISLAKQIVGEVVRERRDSENNGDSKPDDLLSWMMDKAATDQERDPEELGNRTLILSMASIHTVCMAALHTLYDVVARPEYLEALREEMISALREDQGWKKTTMSKLRKLDSFMKESQRLNPLSQLGFNRYVRRPFTLSDGTHLPAGTQFNCAAAAISLDREFVPGPCDPDVFDPWRWSRLREESPENTNKFQFAMTSSDSLHFGHGRQACPGRFLASDEIKMMLVKLLLRYDFRYPDGFDRPKNLTADENVFPDPSATLLMRPHKLDEKINGLLGI</sequence>
<comment type="cofactor">
    <cofactor evidence="1 7">
        <name>heme</name>
        <dbReference type="ChEBI" id="CHEBI:30413"/>
    </cofactor>
</comment>
<keyword evidence="9" id="KW-1185">Reference proteome</keyword>
<dbReference type="GO" id="GO:0004497">
    <property type="term" value="F:monooxygenase activity"/>
    <property type="evidence" value="ECO:0007669"/>
    <property type="project" value="UniProtKB-KW"/>
</dbReference>
<organism evidence="8 9">
    <name type="scientific">Aspergillus tamarii</name>
    <dbReference type="NCBI Taxonomy" id="41984"/>
    <lineage>
        <taxon>Eukaryota</taxon>
        <taxon>Fungi</taxon>
        <taxon>Dikarya</taxon>
        <taxon>Ascomycota</taxon>
        <taxon>Pezizomycotina</taxon>
        <taxon>Eurotiomycetes</taxon>
        <taxon>Eurotiomycetidae</taxon>
        <taxon>Eurotiales</taxon>
        <taxon>Aspergillaceae</taxon>
        <taxon>Aspergillus</taxon>
        <taxon>Aspergillus subgen. Circumdati</taxon>
    </lineage>
</organism>
<dbReference type="SUPFAM" id="SSF48264">
    <property type="entry name" value="Cytochrome P450"/>
    <property type="match status" value="1"/>
</dbReference>
<evidence type="ECO:0000256" key="2">
    <source>
        <dbReference type="ARBA" id="ARBA00010617"/>
    </source>
</evidence>
<dbReference type="GO" id="GO:0020037">
    <property type="term" value="F:heme binding"/>
    <property type="evidence" value="ECO:0007669"/>
    <property type="project" value="InterPro"/>
</dbReference>
<evidence type="ECO:0000256" key="6">
    <source>
        <dbReference type="ARBA" id="ARBA00023033"/>
    </source>
</evidence>